<evidence type="ECO:0000256" key="3">
    <source>
        <dbReference type="ARBA" id="ARBA00022676"/>
    </source>
</evidence>
<dbReference type="EC" id="2.4.2.12" evidence="6"/>
<dbReference type="PANTHER" id="PTHR43816">
    <property type="entry name" value="NICOTINAMIDE PHOSPHORIBOSYLTRANSFERASE"/>
    <property type="match status" value="1"/>
</dbReference>
<sequence length="577" mass="65049">MNIFAPFATDWYKPGHKQMYNQNTKLIFSNLTPRNDKNFAHYADREARGVIVLGIRRAVTDALVTMWDSFFKMSRSAAVNKFYRMSKNALGASAPSAECWGELHDLGYLPLEVRSLPEGVLCPIGVPVFTVHNTLEKFFWLTNYVETLLSDETWKTMTNATAAFQYKRIAMAYAMATCDNIDHVNFQCHDFSLRGLSNIEDGYKSGIAHLASFTGTDNILAIETVHDYYGIDYDQFVAGSIPATEHSVATTNIGAIVEDLKKHFPHLKDDVDGLRYVAEKEFLRRYIEEIVPEGFCSYVADSYDYWAVLTRILVELKDSIMSRNGRLVIRPDSGDPVKVVAGYNVESFDNYEDLLNNGIATATEVVHLADVNKYYNVLQDCSIADCIDETYEIPYCEAVGSIQILWEVFGGTINRKGYKVLDQHIGMIYGDSITVEREHEILRRLKKKGFAASNIVFGVGSYTYQFNTRDTFGFAVKATGSIIGEHEILVSKEPKTDPGKRSAKGFIKVVKDTNGNLSLVDNLSFKDIQDEDNELQVIFKNGKVITPQVEGRDETFTDIRNRVDVEVLRTMGTIQVD</sequence>
<protein>
    <recommendedName>
        <fullName evidence="7">Nicotinamide phosphoribosyltransferase</fullName>
        <ecNumber evidence="6">2.4.2.12</ecNumber>
    </recommendedName>
</protein>
<dbReference type="GeneID" id="62611813"/>
<dbReference type="EMBL" id="MF805809">
    <property type="protein sequence ID" value="ATI15843.1"/>
    <property type="molecule type" value="Genomic_DNA"/>
</dbReference>
<evidence type="ECO:0000256" key="7">
    <source>
        <dbReference type="ARBA" id="ARBA00035036"/>
    </source>
</evidence>
<evidence type="ECO:0000313" key="10">
    <source>
        <dbReference type="Proteomes" id="UP000230824"/>
    </source>
</evidence>
<comment type="pathway">
    <text evidence="5">Cofactor biosynthesis; NAD(+) biosynthesis; nicotinamide D-ribonucleotide from 5-phospho-alpha-D-ribose 1-diphosphate and nicotinamide: step 1/1.</text>
</comment>
<organism evidence="9 10">
    <name type="scientific">Escherichia phage vB_EcoM_PHB05</name>
    <dbReference type="NCBI Taxonomy" id="2041347"/>
    <lineage>
        <taxon>Viruses</taxon>
        <taxon>Duplodnaviria</taxon>
        <taxon>Heunggongvirae</taxon>
        <taxon>Uroviricota</taxon>
        <taxon>Caudoviricetes</taxon>
        <taxon>Stephanstirmvirinae</taxon>
        <taxon>Justusliebigvirus</taxon>
        <taxon>Justusliebigvirus PHB05</taxon>
    </lineage>
</organism>
<dbReference type="InterPro" id="IPR013785">
    <property type="entry name" value="Aldolase_TIM"/>
</dbReference>
<keyword evidence="3 9" id="KW-0328">Glycosyltransferase</keyword>
<feature type="domain" description="Nicotinate/nicotinamide phosphoribosyltransferase" evidence="8">
    <location>
        <begin position="186"/>
        <end position="514"/>
    </location>
</feature>
<evidence type="ECO:0000256" key="6">
    <source>
        <dbReference type="ARBA" id="ARBA00035024"/>
    </source>
</evidence>
<evidence type="ECO:0000256" key="1">
    <source>
        <dbReference type="ARBA" id="ARBA00010897"/>
    </source>
</evidence>
<dbReference type="NCBIfam" id="NF006629">
    <property type="entry name" value="PRK09198.1"/>
    <property type="match status" value="1"/>
</dbReference>
<evidence type="ECO:0000256" key="5">
    <source>
        <dbReference type="ARBA" id="ARBA00035007"/>
    </source>
</evidence>
<dbReference type="Proteomes" id="UP000230824">
    <property type="component" value="Segment"/>
</dbReference>
<keyword evidence="4 9" id="KW-0808">Transferase</keyword>
<reference evidence="9 10" key="1">
    <citation type="submission" date="2017-09" db="EMBL/GenBank/DDBJ databases">
        <title>Phage vB_EcoM_PHB05 against multidrug-resistant shiga toxin-producing Escherichia.</title>
        <authorList>
            <person name="Chen Y."/>
            <person name="Song J."/>
            <person name="Wu B."/>
        </authorList>
    </citation>
    <scope>NUCLEOTIDE SEQUENCE [LARGE SCALE GENOMIC DNA]</scope>
    <source>
        <strain evidence="9">Wastewater</strain>
    </source>
</reference>
<dbReference type="Pfam" id="PF04095">
    <property type="entry name" value="NAPRTase"/>
    <property type="match status" value="1"/>
</dbReference>
<dbReference type="GO" id="GO:0047280">
    <property type="term" value="F:nicotinamide phosphoribosyltransferase activity"/>
    <property type="evidence" value="ECO:0007669"/>
    <property type="project" value="UniProtKB-EC"/>
</dbReference>
<proteinExistence type="inferred from homology"/>
<keyword evidence="10" id="KW-1185">Reference proteome</keyword>
<dbReference type="GO" id="GO:0009435">
    <property type="term" value="P:NAD+ biosynthetic process"/>
    <property type="evidence" value="ECO:0007669"/>
    <property type="project" value="InterPro"/>
</dbReference>
<dbReference type="InterPro" id="IPR016471">
    <property type="entry name" value="Nicotinamide_PRibTrfase"/>
</dbReference>
<dbReference type="InterPro" id="IPR041525">
    <property type="entry name" value="N/Namide_PRibTrfase"/>
</dbReference>
<accession>A0A291LAG6</accession>
<evidence type="ECO:0000256" key="2">
    <source>
        <dbReference type="ARBA" id="ARBA00022642"/>
    </source>
</evidence>
<evidence type="ECO:0000259" key="8">
    <source>
        <dbReference type="Pfam" id="PF04095"/>
    </source>
</evidence>
<dbReference type="RefSeq" id="YP_009984469.1">
    <property type="nucleotide sequence ID" value="NC_052652.1"/>
</dbReference>
<dbReference type="PANTHER" id="PTHR43816:SF1">
    <property type="entry name" value="NICOTINAMIDE PHOSPHORIBOSYLTRANSFERASE"/>
    <property type="match status" value="1"/>
</dbReference>
<comment type="similarity">
    <text evidence="1">Belongs to the NAPRTase family.</text>
</comment>
<keyword evidence="2" id="KW-0662">Pyridine nucleotide biosynthesis</keyword>
<dbReference type="InterPro" id="IPR036068">
    <property type="entry name" value="Nicotinate_pribotase-like_C"/>
</dbReference>
<dbReference type="Gene3D" id="3.20.20.70">
    <property type="entry name" value="Aldolase class I"/>
    <property type="match status" value="1"/>
</dbReference>
<evidence type="ECO:0000313" key="9">
    <source>
        <dbReference type="EMBL" id="ATI15843.1"/>
    </source>
</evidence>
<evidence type="ECO:0000256" key="4">
    <source>
        <dbReference type="ARBA" id="ARBA00022679"/>
    </source>
</evidence>
<dbReference type="KEGG" id="vg:62611813"/>
<name>A0A291LAG6_9CAUD</name>
<dbReference type="SUPFAM" id="SSF51690">
    <property type="entry name" value="Nicotinate/Quinolinate PRTase C-terminal domain-like"/>
    <property type="match status" value="1"/>
</dbReference>